<proteinExistence type="predicted"/>
<reference evidence="1" key="1">
    <citation type="submission" date="2019-04" db="EMBL/GenBank/DDBJ databases">
        <title>Microbes associate with the intestines of laboratory mice.</title>
        <authorList>
            <person name="Navarre W."/>
            <person name="Wong E."/>
            <person name="Huang K."/>
            <person name="Tropini C."/>
            <person name="Ng K."/>
            <person name="Yu B."/>
        </authorList>
    </citation>
    <scope>NUCLEOTIDE SEQUENCE</scope>
    <source>
        <strain evidence="1">NM04_E33</strain>
    </source>
</reference>
<gene>
    <name evidence="1" type="primary">ychF</name>
    <name evidence="1" type="ORF">E5331_04385</name>
</gene>
<keyword evidence="2" id="KW-1185">Reference proteome</keyword>
<protein>
    <submittedName>
        <fullName evidence="1">Redox-regulated ATPase YchF</fullName>
    </submittedName>
</protein>
<comment type="caution">
    <text evidence="1">The sequence shown here is derived from an EMBL/GenBank/DDBJ whole genome shotgun (WGS) entry which is preliminary data.</text>
</comment>
<organism evidence="1 2">
    <name type="scientific">Lepagella muris</name>
    <dbReference type="NCBI Taxonomy" id="3032870"/>
    <lineage>
        <taxon>Bacteria</taxon>
        <taxon>Pseudomonadati</taxon>
        <taxon>Bacteroidota</taxon>
        <taxon>Bacteroidia</taxon>
        <taxon>Bacteroidales</taxon>
        <taxon>Muribaculaceae</taxon>
        <taxon>Lepagella</taxon>
    </lineage>
</organism>
<name>A0AC61RJG3_9BACT</name>
<dbReference type="Proteomes" id="UP000306319">
    <property type="component" value="Unassembled WGS sequence"/>
</dbReference>
<evidence type="ECO:0000313" key="2">
    <source>
        <dbReference type="Proteomes" id="UP000306319"/>
    </source>
</evidence>
<accession>A0AC61RJG3</accession>
<sequence>MSLKCGIVGLPNVGKSTLFNCLSNAKAQSANFPFCTIEPNVGMITVPDERLNKLVEMCNPRSVVPATVEIVDIAGLVKGASKGEGLGNKFLANIRETDAILHVLRCFDDDNITHVDGNVDPVRDMEIINYELQLKDLETVDARLAKTLKAAQTGGDKTAKLQAEVLKAYKEALEQGRPARSVQFETKDEQRFAHDLFLLTNKPVLYVCNVDDASAVSGNKYVEQVKEALKDDSSQIMIVAAATESDIAELETAEERAEFLEEIGLTESGVSRLIRAAYSLLDLQTYFTAGPDEVRAWTFLRGTKAPQAAGIIHTDFEKGFIRAEVIKYDDFVTLGSENAVKEAGKMSVEGKEYVVNDGDIMHFRFNV</sequence>
<evidence type="ECO:0000313" key="1">
    <source>
        <dbReference type="EMBL" id="TGY80028.1"/>
    </source>
</evidence>
<dbReference type="EMBL" id="SRYB01000004">
    <property type="protein sequence ID" value="TGY80028.1"/>
    <property type="molecule type" value="Genomic_DNA"/>
</dbReference>